<dbReference type="OrthoDB" id="3216692at2"/>
<dbReference type="GO" id="GO:0003677">
    <property type="term" value="F:DNA binding"/>
    <property type="evidence" value="ECO:0007669"/>
    <property type="project" value="InterPro"/>
</dbReference>
<organism evidence="3 4">
    <name type="scientific">Streptomyces atratus</name>
    <dbReference type="NCBI Taxonomy" id="1893"/>
    <lineage>
        <taxon>Bacteria</taxon>
        <taxon>Bacillati</taxon>
        <taxon>Actinomycetota</taxon>
        <taxon>Actinomycetes</taxon>
        <taxon>Kitasatosporales</taxon>
        <taxon>Streptomycetaceae</taxon>
        <taxon>Streptomyces</taxon>
    </lineage>
</organism>
<feature type="region of interest" description="Disordered" evidence="2">
    <location>
        <begin position="99"/>
        <end position="131"/>
    </location>
</feature>
<evidence type="ECO:0000256" key="2">
    <source>
        <dbReference type="SAM" id="MobiDB-lite"/>
    </source>
</evidence>
<proteinExistence type="predicted"/>
<reference evidence="3 4" key="1">
    <citation type="submission" date="2016-11" db="EMBL/GenBank/DDBJ databases">
        <authorList>
            <person name="Jaros S."/>
            <person name="Januszkiewicz K."/>
            <person name="Wedrychowicz H."/>
        </authorList>
    </citation>
    <scope>NUCLEOTIDE SEQUENCE [LARGE SCALE GENOMIC DNA]</scope>
    <source>
        <strain evidence="3 4">OK807</strain>
    </source>
</reference>
<dbReference type="STRING" id="1893.SAMN02787144_10639"/>
<keyword evidence="1" id="KW-0233">DNA recombination</keyword>
<evidence type="ECO:0000256" key="1">
    <source>
        <dbReference type="ARBA" id="ARBA00023172"/>
    </source>
</evidence>
<evidence type="ECO:0008006" key="5">
    <source>
        <dbReference type="Google" id="ProtNLM"/>
    </source>
</evidence>
<dbReference type="InterPro" id="IPR013762">
    <property type="entry name" value="Integrase-like_cat_sf"/>
</dbReference>
<dbReference type="Proteomes" id="UP000181909">
    <property type="component" value="Unassembled WGS sequence"/>
</dbReference>
<sequence length="531" mass="59426">MGRIRADKPPASCIGCFAWGQLPGRLCRGCYTYGQAHAVAACAGCRREVAVHEEHGYCRLCRAQATWEIKAAGVTGRDSLLLPFLLQVKHQQLFFANTQRPRNGGRPVGKAGRKRLRVKPPAAVPPPTTNWHQPELITAARDFGQFDRKRHADLNNPQLIRARREALALGEARGWTRWIASDVDRALVIVLSGHVEGEVIRYSEIFPPLRSRGLSVGHTAEVLDRLGLFADDRTPSVDRWLARKLDGVAPGIRRTAEDWARTLLDGGPRAQPRALSTARGYLHEVRPALLEWSDRYDHLREVTRKDVLDVRDGVSGHQRENRIVALRSLFRHAKKTSQIFKNPAARIPIPRPIEPVLQPLDQADVDEAVTAAARPHARLILALAAVHAARPSMIRALQLDDVDLGNRLIAIADHIRPLDDLTYQTLVEWLDYRRNRWPNTANPHLLITQKSAVGRGPVGKLRATEATRNLSANLERLRVDRQLEEALTHGADPLHLSLVFGIDEKTAIRYAASARQLLETAAEQDTHEDRH</sequence>
<gene>
    <name evidence="3" type="ORF">SAMN02787144_10639</name>
</gene>
<dbReference type="RefSeq" id="WP_072489718.1">
    <property type="nucleotide sequence ID" value="NZ_FPJO01000063.1"/>
</dbReference>
<dbReference type="Gene3D" id="1.10.443.10">
    <property type="entry name" value="Intergrase catalytic core"/>
    <property type="match status" value="1"/>
</dbReference>
<dbReference type="AlphaFoldDB" id="A0A1K2FCB4"/>
<dbReference type="GO" id="GO:0015074">
    <property type="term" value="P:DNA integration"/>
    <property type="evidence" value="ECO:0007669"/>
    <property type="project" value="InterPro"/>
</dbReference>
<dbReference type="SUPFAM" id="SSF56349">
    <property type="entry name" value="DNA breaking-rejoining enzymes"/>
    <property type="match status" value="1"/>
</dbReference>
<evidence type="ECO:0000313" key="4">
    <source>
        <dbReference type="Proteomes" id="UP000181909"/>
    </source>
</evidence>
<protein>
    <recommendedName>
        <fullName evidence="5">Core-binding (CB) domain-containing protein</fullName>
    </recommendedName>
</protein>
<name>A0A1K2FCB4_STRAR</name>
<dbReference type="InterPro" id="IPR011010">
    <property type="entry name" value="DNA_brk_join_enz"/>
</dbReference>
<dbReference type="EMBL" id="FPJO01000063">
    <property type="protein sequence ID" value="SFY45178.1"/>
    <property type="molecule type" value="Genomic_DNA"/>
</dbReference>
<evidence type="ECO:0000313" key="3">
    <source>
        <dbReference type="EMBL" id="SFY45178.1"/>
    </source>
</evidence>
<dbReference type="GO" id="GO:0006310">
    <property type="term" value="P:DNA recombination"/>
    <property type="evidence" value="ECO:0007669"/>
    <property type="project" value="UniProtKB-KW"/>
</dbReference>
<accession>A0A1K2FCB4</accession>